<reference evidence="2 3" key="1">
    <citation type="submission" date="2024-04" db="EMBL/GenBank/DDBJ databases">
        <title>Phyllosticta paracitricarpa is synonymous to the EU quarantine fungus P. citricarpa based on phylogenomic analyses.</title>
        <authorList>
            <consortium name="Lawrence Berkeley National Laboratory"/>
            <person name="Van Ingen-Buijs V.A."/>
            <person name="Van Westerhoven A.C."/>
            <person name="Haridas S."/>
            <person name="Skiadas P."/>
            <person name="Martin F."/>
            <person name="Groenewald J.Z."/>
            <person name="Crous P.W."/>
            <person name="Seidl M.F."/>
        </authorList>
    </citation>
    <scope>NUCLEOTIDE SEQUENCE [LARGE SCALE GENOMIC DNA]</scope>
    <source>
        <strain evidence="2 3">CBS 122670</strain>
    </source>
</reference>
<organism evidence="2 3">
    <name type="scientific">Phyllosticta citricarpa</name>
    <dbReference type="NCBI Taxonomy" id="55181"/>
    <lineage>
        <taxon>Eukaryota</taxon>
        <taxon>Fungi</taxon>
        <taxon>Dikarya</taxon>
        <taxon>Ascomycota</taxon>
        <taxon>Pezizomycotina</taxon>
        <taxon>Dothideomycetes</taxon>
        <taxon>Dothideomycetes incertae sedis</taxon>
        <taxon>Botryosphaeriales</taxon>
        <taxon>Phyllostictaceae</taxon>
        <taxon>Phyllosticta</taxon>
    </lineage>
</organism>
<feature type="compositionally biased region" description="Low complexity" evidence="1">
    <location>
        <begin position="184"/>
        <end position="200"/>
    </location>
</feature>
<name>A0ABR1L3S7_9PEZI</name>
<gene>
    <name evidence="2" type="ORF">IWX46DRAFT_432671</name>
</gene>
<proteinExistence type="predicted"/>
<evidence type="ECO:0000313" key="2">
    <source>
        <dbReference type="EMBL" id="KAK7529369.1"/>
    </source>
</evidence>
<evidence type="ECO:0000313" key="3">
    <source>
        <dbReference type="Proteomes" id="UP001365128"/>
    </source>
</evidence>
<accession>A0ABR1L3S7</accession>
<comment type="caution">
    <text evidence="2">The sequence shown here is derived from an EMBL/GenBank/DDBJ whole genome shotgun (WGS) entry which is preliminary data.</text>
</comment>
<protein>
    <submittedName>
        <fullName evidence="2">Uncharacterized protein</fullName>
    </submittedName>
</protein>
<feature type="region of interest" description="Disordered" evidence="1">
    <location>
        <begin position="180"/>
        <end position="200"/>
    </location>
</feature>
<keyword evidence="3" id="KW-1185">Reference proteome</keyword>
<evidence type="ECO:0000256" key="1">
    <source>
        <dbReference type="SAM" id="MobiDB-lite"/>
    </source>
</evidence>
<sequence>MCLRHGFVVACHRNHAPFPGPLKPVVAVAEWCLELRLLSFPRTRWHRISATSSAKPNFSSTVSSFQPLSVRSHNGFFRLRAAAAMRAISGLRTTPFHFLDRISHQINHLHPPSITPTRPHHLDRRCQKGISHLPPCYPCFCQPPVSSVSAIDTSLRAPPECAVSPSLSADEPISHLAIGQSNPSASCTASRAARSTARIS</sequence>
<dbReference type="EMBL" id="JBBPDW010000074">
    <property type="protein sequence ID" value="KAK7529369.1"/>
    <property type="molecule type" value="Genomic_DNA"/>
</dbReference>
<dbReference type="Proteomes" id="UP001365128">
    <property type="component" value="Unassembled WGS sequence"/>
</dbReference>